<dbReference type="EnsemblProtists" id="PYU1_T014704">
    <property type="protein sequence ID" value="PYU1_T014704"/>
    <property type="gene ID" value="PYU1_G014673"/>
</dbReference>
<dbReference type="eggNOG" id="ENOG502R75R">
    <property type="taxonomic scope" value="Eukaryota"/>
</dbReference>
<dbReference type="Proteomes" id="UP000019132">
    <property type="component" value="Unassembled WGS sequence"/>
</dbReference>
<name>K3XBV5_GLOUD</name>
<feature type="region of interest" description="Disordered" evidence="1">
    <location>
        <begin position="126"/>
        <end position="153"/>
    </location>
</feature>
<dbReference type="HOGENOM" id="CLU_1221781_0_0_1"/>
<feature type="region of interest" description="Disordered" evidence="1">
    <location>
        <begin position="56"/>
        <end position="102"/>
    </location>
</feature>
<feature type="compositionally biased region" description="Polar residues" evidence="1">
    <location>
        <begin position="63"/>
        <end position="73"/>
    </location>
</feature>
<dbReference type="InParanoid" id="K3XBV5"/>
<dbReference type="AlphaFoldDB" id="K3XBV5"/>
<reference evidence="2" key="3">
    <citation type="submission" date="2015-02" db="UniProtKB">
        <authorList>
            <consortium name="EnsemblProtists"/>
        </authorList>
    </citation>
    <scope>IDENTIFICATION</scope>
    <source>
        <strain evidence="2">DAOM BR144</strain>
    </source>
</reference>
<evidence type="ECO:0000313" key="3">
    <source>
        <dbReference type="Proteomes" id="UP000019132"/>
    </source>
</evidence>
<evidence type="ECO:0000256" key="1">
    <source>
        <dbReference type="SAM" id="MobiDB-lite"/>
    </source>
</evidence>
<dbReference type="EMBL" id="GL376594">
    <property type="status" value="NOT_ANNOTATED_CDS"/>
    <property type="molecule type" value="Genomic_DNA"/>
</dbReference>
<evidence type="ECO:0000313" key="2">
    <source>
        <dbReference type="EnsemblProtists" id="PYU1_T014704"/>
    </source>
</evidence>
<reference evidence="3" key="1">
    <citation type="journal article" date="2010" name="Genome Biol.">
        <title>Genome sequence of the necrotrophic plant pathogen Pythium ultimum reveals original pathogenicity mechanisms and effector repertoire.</title>
        <authorList>
            <person name="Levesque C.A."/>
            <person name="Brouwer H."/>
            <person name="Cano L."/>
            <person name="Hamilton J.P."/>
            <person name="Holt C."/>
            <person name="Huitema E."/>
            <person name="Raffaele S."/>
            <person name="Robideau G.P."/>
            <person name="Thines M."/>
            <person name="Win J."/>
            <person name="Zerillo M.M."/>
            <person name="Beakes G.W."/>
            <person name="Boore J.L."/>
            <person name="Busam D."/>
            <person name="Dumas B."/>
            <person name="Ferriera S."/>
            <person name="Fuerstenberg S.I."/>
            <person name="Gachon C.M."/>
            <person name="Gaulin E."/>
            <person name="Govers F."/>
            <person name="Grenville-Briggs L."/>
            <person name="Horner N."/>
            <person name="Hostetler J."/>
            <person name="Jiang R.H."/>
            <person name="Johnson J."/>
            <person name="Krajaejun T."/>
            <person name="Lin H."/>
            <person name="Meijer H.J."/>
            <person name="Moore B."/>
            <person name="Morris P."/>
            <person name="Phuntmart V."/>
            <person name="Puiu D."/>
            <person name="Shetty J."/>
            <person name="Stajich J.E."/>
            <person name="Tripathy S."/>
            <person name="Wawra S."/>
            <person name="van West P."/>
            <person name="Whitty B.R."/>
            <person name="Coutinho P.M."/>
            <person name="Henrissat B."/>
            <person name="Martin F."/>
            <person name="Thomas P.D."/>
            <person name="Tyler B.M."/>
            <person name="De Vries R.P."/>
            <person name="Kamoun S."/>
            <person name="Yandell M."/>
            <person name="Tisserat N."/>
            <person name="Buell C.R."/>
        </authorList>
    </citation>
    <scope>NUCLEOTIDE SEQUENCE</scope>
    <source>
        <strain evidence="3">DAOM:BR144</strain>
    </source>
</reference>
<reference evidence="3" key="2">
    <citation type="submission" date="2010-04" db="EMBL/GenBank/DDBJ databases">
        <authorList>
            <person name="Buell R."/>
            <person name="Hamilton J."/>
            <person name="Hostetler J."/>
        </authorList>
    </citation>
    <scope>NUCLEOTIDE SEQUENCE [LARGE SCALE GENOMIC DNA]</scope>
    <source>
        <strain evidence="3">DAOM:BR144</strain>
    </source>
</reference>
<protein>
    <submittedName>
        <fullName evidence="2">Uncharacterized protein</fullName>
    </submittedName>
</protein>
<organism evidence="2 3">
    <name type="scientific">Globisporangium ultimum (strain ATCC 200006 / CBS 805.95 / DAOM BR144)</name>
    <name type="common">Pythium ultimum</name>
    <dbReference type="NCBI Taxonomy" id="431595"/>
    <lineage>
        <taxon>Eukaryota</taxon>
        <taxon>Sar</taxon>
        <taxon>Stramenopiles</taxon>
        <taxon>Oomycota</taxon>
        <taxon>Peronosporomycetes</taxon>
        <taxon>Pythiales</taxon>
        <taxon>Pythiaceae</taxon>
        <taxon>Globisporangium</taxon>
    </lineage>
</organism>
<feature type="compositionally biased region" description="Basic residues" evidence="1">
    <location>
        <begin position="81"/>
        <end position="94"/>
    </location>
</feature>
<dbReference type="VEuPathDB" id="FungiDB:PYU1_G014673"/>
<proteinExistence type="predicted"/>
<sequence length="227" mass="25798">MHPTPTSTIQQELDFDDHHQPLELSCCTSSTDKSNASCSFYERIWHFVREKVLAPPRRKVRSASYSPQSSLMQEHSDLHATRKQKKTKKLRAKSCGHEYESGKTSAAERTHCAWQKSKMLQELQASVNRRSRGSGNGSPKQSAESAPSKRRQICQHKFHESPAQRPPIQKKCCNCSRLFHTLTASPQSSDFCSLDCKSTFAYLDGMQRFVDERISEGDAEENDEMLS</sequence>
<accession>K3XBV5</accession>
<keyword evidence="3" id="KW-1185">Reference proteome</keyword>